<reference evidence="2" key="1">
    <citation type="submission" date="2016-09" db="EMBL/GenBank/DDBJ databases">
        <authorList>
            <person name="Wan X."/>
            <person name="Hou S."/>
        </authorList>
    </citation>
    <scope>NUCLEOTIDE SEQUENCE [LARGE SCALE GENOMIC DNA]</scope>
    <source>
        <strain evidence="2">KH87</strain>
    </source>
</reference>
<evidence type="ECO:0000313" key="1">
    <source>
        <dbReference type="EMBL" id="OEY69221.1"/>
    </source>
</evidence>
<comment type="caution">
    <text evidence="1">The sequence shown here is derived from an EMBL/GenBank/DDBJ whole genome shotgun (WGS) entry which is preliminary data.</text>
</comment>
<accession>A0A1E7Q533</accession>
<name>A0A1E7Q533_9GAMM</name>
<dbReference type="STRING" id="1628148.BI198_06275"/>
<dbReference type="EMBL" id="MKEK01000001">
    <property type="protein sequence ID" value="OEY69221.1"/>
    <property type="molecule type" value="Genomic_DNA"/>
</dbReference>
<evidence type="ECO:0008006" key="3">
    <source>
        <dbReference type="Google" id="ProtNLM"/>
    </source>
</evidence>
<keyword evidence="2" id="KW-1185">Reference proteome</keyword>
<organism evidence="1 2">
    <name type="scientific">Rheinheimera salexigens</name>
    <dbReference type="NCBI Taxonomy" id="1628148"/>
    <lineage>
        <taxon>Bacteria</taxon>
        <taxon>Pseudomonadati</taxon>
        <taxon>Pseudomonadota</taxon>
        <taxon>Gammaproteobacteria</taxon>
        <taxon>Chromatiales</taxon>
        <taxon>Chromatiaceae</taxon>
        <taxon>Rheinheimera</taxon>
    </lineage>
</organism>
<gene>
    <name evidence="1" type="ORF">BI198_06275</name>
</gene>
<proteinExistence type="predicted"/>
<protein>
    <recommendedName>
        <fullName evidence="3">Glycosyltransferase</fullName>
    </recommendedName>
</protein>
<dbReference type="AlphaFoldDB" id="A0A1E7Q533"/>
<dbReference type="Proteomes" id="UP000242258">
    <property type="component" value="Unassembled WGS sequence"/>
</dbReference>
<evidence type="ECO:0000313" key="2">
    <source>
        <dbReference type="Proteomes" id="UP000242258"/>
    </source>
</evidence>
<sequence>MRIVHIFSALYQGGAENQLELLISQSLRATPDIEHIVISLKNEQTQLWQRLEQKKSKFIAVILTVLLI</sequence>